<feature type="transmembrane region" description="Helical" evidence="7">
    <location>
        <begin position="201"/>
        <end position="226"/>
    </location>
</feature>
<dbReference type="InterPro" id="IPR010290">
    <property type="entry name" value="TM_effector"/>
</dbReference>
<evidence type="ECO:0000256" key="6">
    <source>
        <dbReference type="ARBA" id="ARBA00023136"/>
    </source>
</evidence>
<gene>
    <name evidence="9" type="ORF">BC05F1_04368</name>
</gene>
<feature type="transmembrane region" description="Helical" evidence="7">
    <location>
        <begin position="88"/>
        <end position="105"/>
    </location>
</feature>
<keyword evidence="3" id="KW-1003">Cell membrane</keyword>
<keyword evidence="4 7" id="KW-0812">Transmembrane</keyword>
<feature type="transmembrane region" description="Helical" evidence="7">
    <location>
        <begin position="30"/>
        <end position="50"/>
    </location>
</feature>
<evidence type="ECO:0000313" key="10">
    <source>
        <dbReference type="Proteomes" id="UP000196052"/>
    </source>
</evidence>
<dbReference type="PANTHER" id="PTHR23513:SF6">
    <property type="entry name" value="MAJOR FACILITATOR SUPERFAMILY ASSOCIATED DOMAIN-CONTAINING PROTEIN"/>
    <property type="match status" value="1"/>
</dbReference>
<keyword evidence="5 7" id="KW-1133">Transmembrane helix</keyword>
<evidence type="ECO:0000256" key="2">
    <source>
        <dbReference type="ARBA" id="ARBA00022448"/>
    </source>
</evidence>
<dbReference type="SUPFAM" id="SSF103473">
    <property type="entry name" value="MFS general substrate transporter"/>
    <property type="match status" value="1"/>
</dbReference>
<feature type="transmembrane region" description="Helical" evidence="7">
    <location>
        <begin position="62"/>
        <end position="82"/>
    </location>
</feature>
<dbReference type="Proteomes" id="UP000196052">
    <property type="component" value="Unassembled WGS sequence"/>
</dbReference>
<proteinExistence type="predicted"/>
<feature type="transmembrane region" description="Helical" evidence="7">
    <location>
        <begin position="139"/>
        <end position="155"/>
    </location>
</feature>
<dbReference type="Pfam" id="PF05977">
    <property type="entry name" value="MFS_3"/>
    <property type="match status" value="1"/>
</dbReference>
<dbReference type="GO" id="GO:0005886">
    <property type="term" value="C:plasma membrane"/>
    <property type="evidence" value="ECO:0007669"/>
    <property type="project" value="UniProtKB-SubCell"/>
</dbReference>
<organism evidence="9 10">
    <name type="scientific">Bacillus wiedmannii</name>
    <dbReference type="NCBI Taxonomy" id="1890302"/>
    <lineage>
        <taxon>Bacteria</taxon>
        <taxon>Bacillati</taxon>
        <taxon>Bacillota</taxon>
        <taxon>Bacilli</taxon>
        <taxon>Bacillales</taxon>
        <taxon>Bacillaceae</taxon>
        <taxon>Bacillus</taxon>
        <taxon>Bacillus cereus group</taxon>
    </lineage>
</organism>
<feature type="transmembrane region" description="Helical" evidence="7">
    <location>
        <begin position="291"/>
        <end position="308"/>
    </location>
</feature>
<feature type="transmembrane region" description="Helical" evidence="7">
    <location>
        <begin position="329"/>
        <end position="352"/>
    </location>
</feature>
<feature type="domain" description="Major facilitator superfamily (MFS) profile" evidence="8">
    <location>
        <begin position="1"/>
        <end position="388"/>
    </location>
</feature>
<evidence type="ECO:0000256" key="1">
    <source>
        <dbReference type="ARBA" id="ARBA00004651"/>
    </source>
</evidence>
<dbReference type="EMBL" id="FMBE01000014">
    <property type="protein sequence ID" value="SCC54487.1"/>
    <property type="molecule type" value="Genomic_DNA"/>
</dbReference>
<dbReference type="Gene3D" id="1.20.1250.20">
    <property type="entry name" value="MFS general substrate transporter like domains"/>
    <property type="match status" value="1"/>
</dbReference>
<dbReference type="GO" id="GO:0022857">
    <property type="term" value="F:transmembrane transporter activity"/>
    <property type="evidence" value="ECO:0007669"/>
    <property type="project" value="InterPro"/>
</dbReference>
<sequence length="402" mass="44333">MTAVSFSTLGDGLTLLAIPWLTSSLTSNTLLVSLVSASMVLPWLLFSLHVGVLIDSVSRKKLLIYSIISRIVLLIILILIILTNKVNIPLLILIAFGLGITKVIYDSTSQTVVPNLVKVEHLEKANGYVMTSRLTMSDVLGRALGGMIIPIGIMLPFTVDLILLIITLPFILLIKAGLTVKQTSERTRISEGISFVLTNPMLKYLSFLGVGITLMFSATLSIQVFFVREILNLDSFGFGILISVSTIGSIIGSQTISFIKNRWGFEKTILISLLIMGLTFGAVGFAKNPYFVMIMYFIGSYFIVIWNVSNLSFRQKVTPNEKLGRVGSVIRLLSWGMNPIGMLFGGSLVTFFEPIIGREFALRIPNLLLGVIFICLTVVLYRLINNLNKNEGWNNLKSESNL</sequence>
<evidence type="ECO:0000256" key="7">
    <source>
        <dbReference type="SAM" id="Phobius"/>
    </source>
</evidence>
<dbReference type="InterPro" id="IPR020846">
    <property type="entry name" value="MFS_dom"/>
</dbReference>
<keyword evidence="6 7" id="KW-0472">Membrane</keyword>
<feature type="transmembrane region" description="Helical" evidence="7">
    <location>
        <begin position="238"/>
        <end position="256"/>
    </location>
</feature>
<name>A0A1C4FEM3_9BACI</name>
<keyword evidence="2" id="KW-0813">Transport</keyword>
<evidence type="ECO:0000256" key="3">
    <source>
        <dbReference type="ARBA" id="ARBA00022475"/>
    </source>
</evidence>
<evidence type="ECO:0000313" key="9">
    <source>
        <dbReference type="EMBL" id="SCC54487.1"/>
    </source>
</evidence>
<dbReference type="InterPro" id="IPR036259">
    <property type="entry name" value="MFS_trans_sf"/>
</dbReference>
<feature type="transmembrane region" description="Helical" evidence="7">
    <location>
        <begin position="161"/>
        <end position="180"/>
    </location>
</feature>
<comment type="subcellular location">
    <subcellularLocation>
        <location evidence="1">Cell membrane</location>
        <topology evidence="1">Multi-pass membrane protein</topology>
    </subcellularLocation>
</comment>
<accession>A0A1C4FEM3</accession>
<feature type="transmembrane region" description="Helical" evidence="7">
    <location>
        <begin position="268"/>
        <end position="285"/>
    </location>
</feature>
<evidence type="ECO:0000259" key="8">
    <source>
        <dbReference type="PROSITE" id="PS50850"/>
    </source>
</evidence>
<evidence type="ECO:0000256" key="4">
    <source>
        <dbReference type="ARBA" id="ARBA00022692"/>
    </source>
</evidence>
<dbReference type="PANTHER" id="PTHR23513">
    <property type="entry name" value="INTEGRAL MEMBRANE EFFLUX PROTEIN-RELATED"/>
    <property type="match status" value="1"/>
</dbReference>
<feature type="transmembrane region" description="Helical" evidence="7">
    <location>
        <begin position="364"/>
        <end position="384"/>
    </location>
</feature>
<protein>
    <submittedName>
        <fullName evidence="9">Putative major facilitator superfamily transporter</fullName>
    </submittedName>
</protein>
<dbReference type="AlphaFoldDB" id="A0A1C4FEM3"/>
<dbReference type="PROSITE" id="PS50850">
    <property type="entry name" value="MFS"/>
    <property type="match status" value="1"/>
</dbReference>
<reference evidence="10" key="1">
    <citation type="submission" date="2016-08" db="EMBL/GenBank/DDBJ databases">
        <authorList>
            <person name="Loux V."/>
            <person name="Rue O."/>
        </authorList>
    </citation>
    <scope>NUCLEOTIDE SEQUENCE [LARGE SCALE GENOMIC DNA]</scope>
    <source>
        <strain evidence="10">INRA Bc05-F1</strain>
    </source>
</reference>
<evidence type="ECO:0000256" key="5">
    <source>
        <dbReference type="ARBA" id="ARBA00022989"/>
    </source>
</evidence>
<dbReference type="CDD" id="cd06173">
    <property type="entry name" value="MFS_MefA_like"/>
    <property type="match status" value="1"/>
</dbReference>